<dbReference type="InterPro" id="IPR028082">
    <property type="entry name" value="Peripla_BP_I"/>
</dbReference>
<accession>A0A9D1QAJ9</accession>
<dbReference type="CDD" id="cd06325">
    <property type="entry name" value="PBP1_ABC_unchar_transporter"/>
    <property type="match status" value="1"/>
</dbReference>
<protein>
    <submittedName>
        <fullName evidence="2">ABC transporter substrate-binding protein</fullName>
    </submittedName>
</protein>
<dbReference type="InterPro" id="IPR006311">
    <property type="entry name" value="TAT_signal"/>
</dbReference>
<reference evidence="2" key="2">
    <citation type="submission" date="2021-04" db="EMBL/GenBank/DDBJ databases">
        <authorList>
            <person name="Gilroy R."/>
        </authorList>
    </citation>
    <scope>NUCLEOTIDE SEQUENCE</scope>
    <source>
        <strain evidence="2">ChiHcolR34-3080</strain>
    </source>
</reference>
<dbReference type="Pfam" id="PF04392">
    <property type="entry name" value="ABC_sub_bind"/>
    <property type="match status" value="1"/>
</dbReference>
<evidence type="ECO:0000313" key="2">
    <source>
        <dbReference type="EMBL" id="HIW09059.1"/>
    </source>
</evidence>
<dbReference type="InterPro" id="IPR007487">
    <property type="entry name" value="ABC_transpt-TYRBP-like"/>
</dbReference>
<reference evidence="2" key="1">
    <citation type="journal article" date="2021" name="PeerJ">
        <title>Extensive microbial diversity within the chicken gut microbiome revealed by metagenomics and culture.</title>
        <authorList>
            <person name="Gilroy R."/>
            <person name="Ravi A."/>
            <person name="Getino M."/>
            <person name="Pursley I."/>
            <person name="Horton D.L."/>
            <person name="Alikhan N.F."/>
            <person name="Baker D."/>
            <person name="Gharbi K."/>
            <person name="Hall N."/>
            <person name="Watson M."/>
            <person name="Adriaenssens E.M."/>
            <person name="Foster-Nyarko E."/>
            <person name="Jarju S."/>
            <person name="Secka A."/>
            <person name="Antonio M."/>
            <person name="Oren A."/>
            <person name="Chaudhuri R.R."/>
            <person name="La Ragione R."/>
            <person name="Hildebrand F."/>
            <person name="Pallen M.J."/>
        </authorList>
    </citation>
    <scope>NUCLEOTIDE SEQUENCE</scope>
    <source>
        <strain evidence="2">ChiHcolR34-3080</strain>
    </source>
</reference>
<evidence type="ECO:0000313" key="3">
    <source>
        <dbReference type="Proteomes" id="UP000823933"/>
    </source>
</evidence>
<gene>
    <name evidence="2" type="ORF">H9890_06650</name>
</gene>
<dbReference type="AlphaFoldDB" id="A0A9D1QAJ9"/>
<evidence type="ECO:0000256" key="1">
    <source>
        <dbReference type="SAM" id="SignalP"/>
    </source>
</evidence>
<sequence length="347" mass="35235">MRKISRRSFLTVSAAAAAAGVLAACGGSSSSSTAASSSTASSAASSAAADSAAPAESYTVGICQLVQHEALDAATQGFQDALAEQLGDAVSFDLQNAQNDSATCATICNGFVSAGVDLIMANGTAALQAAQAATADIPILGTSITEYGVALGLDDFSGTVGGNISGTSDLAPLEEQAAMIVEWMPEAKTAGLLYCSAEANSQYQVDVVQAELEAAGLTVTQYPFSDSNDLSSVCQQAATESDVLYVPTDNTVAANTGIVDGICRPMGKPVFAGEEGICRGCGVATLSISYYDLGYTTGEMAAQILTGEADISTMAIQYTNVTKKYNQTICDELGLTVPEGYEAIAEA</sequence>
<organism evidence="2 3">
    <name type="scientific">Candidatus Faecalibacterium intestinigallinarum</name>
    <dbReference type="NCBI Taxonomy" id="2838581"/>
    <lineage>
        <taxon>Bacteria</taxon>
        <taxon>Bacillati</taxon>
        <taxon>Bacillota</taxon>
        <taxon>Clostridia</taxon>
        <taxon>Eubacteriales</taxon>
        <taxon>Oscillospiraceae</taxon>
        <taxon>Faecalibacterium</taxon>
    </lineage>
</organism>
<name>A0A9D1QAJ9_9FIRM</name>
<proteinExistence type="predicted"/>
<dbReference type="Gene3D" id="3.40.50.2300">
    <property type="match status" value="2"/>
</dbReference>
<comment type="caution">
    <text evidence="2">The sequence shown here is derived from an EMBL/GenBank/DDBJ whole genome shotgun (WGS) entry which is preliminary data.</text>
</comment>
<keyword evidence="1" id="KW-0732">Signal</keyword>
<dbReference type="EMBL" id="DXHQ01000078">
    <property type="protein sequence ID" value="HIW09059.1"/>
    <property type="molecule type" value="Genomic_DNA"/>
</dbReference>
<dbReference type="PANTHER" id="PTHR35271:SF1">
    <property type="entry name" value="ABC TRANSPORTER, SUBSTRATE-BINDING LIPOPROTEIN"/>
    <property type="match status" value="1"/>
</dbReference>
<dbReference type="PROSITE" id="PS51318">
    <property type="entry name" value="TAT"/>
    <property type="match status" value="1"/>
</dbReference>
<feature type="chain" id="PRO_5039226254" evidence="1">
    <location>
        <begin position="24"/>
        <end position="347"/>
    </location>
</feature>
<dbReference type="SUPFAM" id="SSF53822">
    <property type="entry name" value="Periplasmic binding protein-like I"/>
    <property type="match status" value="1"/>
</dbReference>
<dbReference type="PROSITE" id="PS51257">
    <property type="entry name" value="PROKAR_LIPOPROTEIN"/>
    <property type="match status" value="1"/>
</dbReference>
<feature type="signal peptide" evidence="1">
    <location>
        <begin position="1"/>
        <end position="23"/>
    </location>
</feature>
<dbReference type="Proteomes" id="UP000823933">
    <property type="component" value="Unassembled WGS sequence"/>
</dbReference>
<dbReference type="PANTHER" id="PTHR35271">
    <property type="entry name" value="ABC TRANSPORTER, SUBSTRATE-BINDING LIPOPROTEIN-RELATED"/>
    <property type="match status" value="1"/>
</dbReference>